<dbReference type="OrthoDB" id="3185381at2759"/>
<gene>
    <name evidence="2" type="ORF">PHLCEN_2v10849</name>
</gene>
<sequence>MSYKPSSSGPKRQKLVLTTTSLRNVVVSNASDVIYYEIVTPKWARGNTTISRMDPNTRQFDIIAEMKNDDKGKAAEVRLYGGALKPAGEFLESNKENGKNASFTGKDGKRYTWKVQQKDLQLVREDLPEDQPVAVYHREKRYMNVLRMAKHPYLEVEPVALDTLDSLISTIFLEHSCIFSDNSTRSVFPPCGTTEAGWRSIISVISSSFAEDA</sequence>
<proteinExistence type="predicted"/>
<dbReference type="AlphaFoldDB" id="A0A2R6NLX3"/>
<evidence type="ECO:0000313" key="2">
    <source>
        <dbReference type="EMBL" id="PSR73321.1"/>
    </source>
</evidence>
<feature type="domain" description="DUF6593" evidence="1">
    <location>
        <begin position="21"/>
        <end position="174"/>
    </location>
</feature>
<dbReference type="InterPro" id="IPR046528">
    <property type="entry name" value="DUF6593"/>
</dbReference>
<dbReference type="Pfam" id="PF20236">
    <property type="entry name" value="DUF6593"/>
    <property type="match status" value="1"/>
</dbReference>
<dbReference type="Proteomes" id="UP000186601">
    <property type="component" value="Unassembled WGS sequence"/>
</dbReference>
<comment type="caution">
    <text evidence="2">The sequence shown here is derived from an EMBL/GenBank/DDBJ whole genome shotgun (WGS) entry which is preliminary data.</text>
</comment>
<reference evidence="2 3" key="1">
    <citation type="submission" date="2018-02" db="EMBL/GenBank/DDBJ databases">
        <title>Genome sequence of the basidiomycete white-rot fungus Phlebia centrifuga.</title>
        <authorList>
            <person name="Granchi Z."/>
            <person name="Peng M."/>
            <person name="de Vries R.P."/>
            <person name="Hilden K."/>
            <person name="Makela M.R."/>
            <person name="Grigoriev I."/>
            <person name="Riley R."/>
        </authorList>
    </citation>
    <scope>NUCLEOTIDE SEQUENCE [LARGE SCALE GENOMIC DNA]</scope>
    <source>
        <strain evidence="2 3">FBCC195</strain>
    </source>
</reference>
<evidence type="ECO:0000313" key="3">
    <source>
        <dbReference type="Proteomes" id="UP000186601"/>
    </source>
</evidence>
<keyword evidence="3" id="KW-1185">Reference proteome</keyword>
<accession>A0A2R6NLX3</accession>
<evidence type="ECO:0000259" key="1">
    <source>
        <dbReference type="Pfam" id="PF20236"/>
    </source>
</evidence>
<organism evidence="2 3">
    <name type="scientific">Hermanssonia centrifuga</name>
    <dbReference type="NCBI Taxonomy" id="98765"/>
    <lineage>
        <taxon>Eukaryota</taxon>
        <taxon>Fungi</taxon>
        <taxon>Dikarya</taxon>
        <taxon>Basidiomycota</taxon>
        <taxon>Agaricomycotina</taxon>
        <taxon>Agaricomycetes</taxon>
        <taxon>Polyporales</taxon>
        <taxon>Meruliaceae</taxon>
        <taxon>Hermanssonia</taxon>
    </lineage>
</organism>
<dbReference type="EMBL" id="MLYV02001085">
    <property type="protein sequence ID" value="PSR73321.1"/>
    <property type="molecule type" value="Genomic_DNA"/>
</dbReference>
<protein>
    <recommendedName>
        <fullName evidence="1">DUF6593 domain-containing protein</fullName>
    </recommendedName>
</protein>
<name>A0A2R6NLX3_9APHY</name>